<dbReference type="AlphaFoldDB" id="A0A540V826"/>
<evidence type="ECO:0000313" key="3">
    <source>
        <dbReference type="EMBL" id="TQE92916.1"/>
    </source>
</evidence>
<keyword evidence="1" id="KW-1188">Viral release from host cell</keyword>
<dbReference type="EMBL" id="VIFK01000526">
    <property type="protein sequence ID" value="TQE92916.1"/>
    <property type="molecule type" value="Genomic_DNA"/>
</dbReference>
<protein>
    <recommendedName>
        <fullName evidence="2">Terminase large subunit gp17-like C-terminal domain-containing protein</fullName>
    </recommendedName>
</protein>
<evidence type="ECO:0000313" key="4">
    <source>
        <dbReference type="Proteomes" id="UP000315400"/>
    </source>
</evidence>
<gene>
    <name evidence="3" type="ORF">FKY71_18725</name>
</gene>
<reference evidence="3 4" key="1">
    <citation type="submission" date="2019-06" db="EMBL/GenBank/DDBJ databases">
        <title>Metagenome assembled Genome of Spiribacter salinus SL48-SHIP from the microbial mat of Salt Lake 48 (Novosibirsk region, Russia).</title>
        <authorList>
            <person name="Shipova A."/>
            <person name="Rozanov A.S."/>
            <person name="Bryanskaya A.V."/>
            <person name="Peltek S.E."/>
        </authorList>
    </citation>
    <scope>NUCLEOTIDE SEQUENCE [LARGE SCALE GENOMIC DNA]</scope>
    <source>
        <strain evidence="3">SL48-SHIP-2</strain>
    </source>
</reference>
<dbReference type="InterPro" id="IPR027417">
    <property type="entry name" value="P-loop_NTPase"/>
</dbReference>
<name>A0A540V826_9GAMM</name>
<dbReference type="Pfam" id="PF17289">
    <property type="entry name" value="Terminase_6C"/>
    <property type="match status" value="1"/>
</dbReference>
<dbReference type="Gene3D" id="3.30.420.240">
    <property type="match status" value="1"/>
</dbReference>
<evidence type="ECO:0000259" key="2">
    <source>
        <dbReference type="Pfam" id="PF17289"/>
    </source>
</evidence>
<organism evidence="3 4">
    <name type="scientific">Spiribacter salinus</name>
    <dbReference type="NCBI Taxonomy" id="1335746"/>
    <lineage>
        <taxon>Bacteria</taxon>
        <taxon>Pseudomonadati</taxon>
        <taxon>Pseudomonadota</taxon>
        <taxon>Gammaproteobacteria</taxon>
        <taxon>Chromatiales</taxon>
        <taxon>Ectothiorhodospiraceae</taxon>
        <taxon>Spiribacter</taxon>
    </lineage>
</organism>
<dbReference type="Pfam" id="PF03237">
    <property type="entry name" value="Terminase_6N"/>
    <property type="match status" value="1"/>
</dbReference>
<accession>A0A540V826</accession>
<dbReference type="Proteomes" id="UP000315400">
    <property type="component" value="Unassembled WGS sequence"/>
</dbReference>
<comment type="caution">
    <text evidence="3">The sequence shown here is derived from an EMBL/GenBank/DDBJ whole genome shotgun (WGS) entry which is preliminary data.</text>
</comment>
<sequence length="387" mass="43029">MPATVDIKLMPRHAGQQRVMAEAERFNVLACGRRFGKTTLGLDLAIDGPLLQGAPVGWFTPTYKMLLEVWREASRLLGDMAVKVNASERRIELVTGGVFEFWSLTDADVARGREYGRIIVDEAAMVKGLLASWNAVLRPTLADRQGDAWFLSTPKGMTDYHELFKRGQSGKHADWASWQMPTWTNPTIPQGEIEAMKRDMPPRVYQQEVEGKFIADAEGALWRQDTIERYRVDEAPTLTRIIVGVDPAGGGPDEVGIVTVGKGADGHFYVLDDGSMRGSPHAWAQRVVGSYHKHEADMIVAEKNYGGDMVQSTIQGADARAPVRLVTASRGKQLRAEPISYRYEQGEVHHVGYHSTLEAQMTQWDPNERGKSPDRLDALVFALTELV</sequence>
<feature type="non-terminal residue" evidence="3">
    <location>
        <position position="387"/>
    </location>
</feature>
<dbReference type="Gene3D" id="3.40.50.300">
    <property type="entry name" value="P-loop containing nucleotide triphosphate hydrolases"/>
    <property type="match status" value="1"/>
</dbReference>
<proteinExistence type="predicted"/>
<feature type="domain" description="Terminase large subunit gp17-like C-terminal" evidence="2">
    <location>
        <begin position="243"/>
        <end position="384"/>
    </location>
</feature>
<dbReference type="InterPro" id="IPR035421">
    <property type="entry name" value="Terminase_6C"/>
</dbReference>
<evidence type="ECO:0000256" key="1">
    <source>
        <dbReference type="ARBA" id="ARBA00022612"/>
    </source>
</evidence>